<keyword evidence="2" id="KW-1003">Cell membrane</keyword>
<feature type="transmembrane region" description="Helical" evidence="9">
    <location>
        <begin position="139"/>
        <end position="157"/>
    </location>
</feature>
<proteinExistence type="predicted"/>
<evidence type="ECO:0000256" key="6">
    <source>
        <dbReference type="ARBA" id="ARBA00022989"/>
    </source>
</evidence>
<comment type="subcellular location">
    <subcellularLocation>
        <location evidence="1">Cell membrane</location>
        <topology evidence="1">Multi-pass membrane protein</topology>
    </subcellularLocation>
</comment>
<evidence type="ECO:0000256" key="7">
    <source>
        <dbReference type="ARBA" id="ARBA00023136"/>
    </source>
</evidence>
<sequence>MLLSPLKDRRRTVDAVMGAVRGNRAFAVVLLVGVVLRVLTMLGFKSVLWFNDSYDFLRVANDPFPHPLRPSGYGVFLWGLKPFHSLVLVTALQHAAIVGLAVVGYRMLVREFDVRRAWATVAVTPVLLDSYQIELEHLLLSDTLFTVLAFGAMLVLAKPGATGWRRAALVGAMLGVASVTRTVGMPLFLIVVLYLLVRRTRWPAYVALAVTFVAPVGAYATWYQQEHGRFAMTGVDGIFLWGRTAAFADCAEFTPPPDLARLCPHGPKDDRPASSHQIWAENSPTGYSDGEAFGEKTNADAQRFAFWAIGNQPLDYARVVAYDFFVRTFSWQRSRYPTIGTEARYHFPTRPTAQKPELPVYGGGDRRTVVREYAHGTGRTHIVEPYAGVMRGYQERVRVPGTVLGLVLLAGAAGIVLRRARARTALFWASSVTLLAVPPVTVDFDYRYLLPALPFACFAAAMAWGRPLPSGGRAGGEPAGKTPDAEEPTSATPAVPRN</sequence>
<evidence type="ECO:0000256" key="5">
    <source>
        <dbReference type="ARBA" id="ARBA00022692"/>
    </source>
</evidence>
<dbReference type="EMBL" id="RBWU01000005">
    <property type="protein sequence ID" value="RKS71935.1"/>
    <property type="molecule type" value="Genomic_DNA"/>
</dbReference>
<keyword evidence="5 9" id="KW-0812">Transmembrane</keyword>
<keyword evidence="7 9" id="KW-0472">Membrane</keyword>
<evidence type="ECO:0000256" key="1">
    <source>
        <dbReference type="ARBA" id="ARBA00004651"/>
    </source>
</evidence>
<evidence type="ECO:0000256" key="2">
    <source>
        <dbReference type="ARBA" id="ARBA00022475"/>
    </source>
</evidence>
<dbReference type="AlphaFoldDB" id="A0A495QID9"/>
<organism evidence="10 11">
    <name type="scientific">Actinomadura pelletieri DSM 43383</name>
    <dbReference type="NCBI Taxonomy" id="1120940"/>
    <lineage>
        <taxon>Bacteria</taxon>
        <taxon>Bacillati</taxon>
        <taxon>Actinomycetota</taxon>
        <taxon>Actinomycetes</taxon>
        <taxon>Streptosporangiales</taxon>
        <taxon>Thermomonosporaceae</taxon>
        <taxon>Actinomadura</taxon>
    </lineage>
</organism>
<reference evidence="10 11" key="1">
    <citation type="submission" date="2018-10" db="EMBL/GenBank/DDBJ databases">
        <title>Genomic Encyclopedia of Archaeal and Bacterial Type Strains, Phase II (KMG-II): from individual species to whole genera.</title>
        <authorList>
            <person name="Goeker M."/>
        </authorList>
    </citation>
    <scope>NUCLEOTIDE SEQUENCE [LARGE SCALE GENOMIC DNA]</scope>
    <source>
        <strain evidence="10 11">DSM 43383</strain>
    </source>
</reference>
<comment type="caution">
    <text evidence="10">The sequence shown here is derived from an EMBL/GenBank/DDBJ whole genome shotgun (WGS) entry which is preliminary data.</text>
</comment>
<evidence type="ECO:0000256" key="8">
    <source>
        <dbReference type="SAM" id="MobiDB-lite"/>
    </source>
</evidence>
<dbReference type="GO" id="GO:0005886">
    <property type="term" value="C:plasma membrane"/>
    <property type="evidence" value="ECO:0007669"/>
    <property type="project" value="UniProtKB-SubCell"/>
</dbReference>
<keyword evidence="6 9" id="KW-1133">Transmembrane helix</keyword>
<feature type="transmembrane region" description="Helical" evidence="9">
    <location>
        <begin position="169"/>
        <end position="196"/>
    </location>
</feature>
<evidence type="ECO:0000256" key="9">
    <source>
        <dbReference type="SAM" id="Phobius"/>
    </source>
</evidence>
<keyword evidence="11" id="KW-1185">Reference proteome</keyword>
<feature type="region of interest" description="Disordered" evidence="8">
    <location>
        <begin position="470"/>
        <end position="498"/>
    </location>
</feature>
<feature type="transmembrane region" description="Helical" evidence="9">
    <location>
        <begin position="83"/>
        <end position="105"/>
    </location>
</feature>
<evidence type="ECO:0000313" key="10">
    <source>
        <dbReference type="EMBL" id="RKS71935.1"/>
    </source>
</evidence>
<feature type="transmembrane region" description="Helical" evidence="9">
    <location>
        <begin position="25"/>
        <end position="44"/>
    </location>
</feature>
<dbReference type="GO" id="GO:0016763">
    <property type="term" value="F:pentosyltransferase activity"/>
    <property type="evidence" value="ECO:0007669"/>
    <property type="project" value="TreeGrafter"/>
</dbReference>
<evidence type="ECO:0000256" key="4">
    <source>
        <dbReference type="ARBA" id="ARBA00022679"/>
    </source>
</evidence>
<name>A0A495QID9_9ACTN</name>
<gene>
    <name evidence="10" type="ORF">BZB76_4746</name>
</gene>
<protein>
    <recommendedName>
        <fullName evidence="12">Dolichyl-phosphate-mannose-protein mannosyltransferase</fullName>
    </recommendedName>
</protein>
<keyword evidence="3" id="KW-0328">Glycosyltransferase</keyword>
<keyword evidence="4" id="KW-0808">Transferase</keyword>
<dbReference type="InterPro" id="IPR050297">
    <property type="entry name" value="LipidA_mod_glycosyltrf_83"/>
</dbReference>
<accession>A0A495QID9</accession>
<dbReference type="Proteomes" id="UP000274601">
    <property type="component" value="Unassembled WGS sequence"/>
</dbReference>
<dbReference type="GO" id="GO:0009103">
    <property type="term" value="P:lipopolysaccharide biosynthetic process"/>
    <property type="evidence" value="ECO:0007669"/>
    <property type="project" value="UniProtKB-ARBA"/>
</dbReference>
<feature type="transmembrane region" description="Helical" evidence="9">
    <location>
        <begin position="202"/>
        <end position="222"/>
    </location>
</feature>
<dbReference type="PANTHER" id="PTHR33908:SF11">
    <property type="entry name" value="MEMBRANE PROTEIN"/>
    <property type="match status" value="1"/>
</dbReference>
<evidence type="ECO:0000313" key="11">
    <source>
        <dbReference type="Proteomes" id="UP000274601"/>
    </source>
</evidence>
<evidence type="ECO:0008006" key="12">
    <source>
        <dbReference type="Google" id="ProtNLM"/>
    </source>
</evidence>
<evidence type="ECO:0000256" key="3">
    <source>
        <dbReference type="ARBA" id="ARBA00022676"/>
    </source>
</evidence>
<dbReference type="PANTHER" id="PTHR33908">
    <property type="entry name" value="MANNOSYLTRANSFERASE YKCB-RELATED"/>
    <property type="match status" value="1"/>
</dbReference>